<protein>
    <recommendedName>
        <fullName evidence="5">TPM domain-containing protein</fullName>
    </recommendedName>
</protein>
<keyword evidence="4" id="KW-1185">Reference proteome</keyword>
<comment type="caution">
    <text evidence="3">The sequence shown here is derived from an EMBL/GenBank/DDBJ whole genome shotgun (WGS) entry which is preliminary data.</text>
</comment>
<keyword evidence="1" id="KW-1133">Transmembrane helix</keyword>
<name>A0ABV6QJQ5_9ACTN</name>
<organism evidence="3 4">
    <name type="scientific">Kribbella deserti</name>
    <dbReference type="NCBI Taxonomy" id="1926257"/>
    <lineage>
        <taxon>Bacteria</taxon>
        <taxon>Bacillati</taxon>
        <taxon>Actinomycetota</taxon>
        <taxon>Actinomycetes</taxon>
        <taxon>Propionibacteriales</taxon>
        <taxon>Kribbellaceae</taxon>
        <taxon>Kribbella</taxon>
    </lineage>
</organism>
<dbReference type="Proteomes" id="UP001589890">
    <property type="component" value="Unassembled WGS sequence"/>
</dbReference>
<gene>
    <name evidence="3" type="ORF">ACFFGN_11855</name>
</gene>
<keyword evidence="1" id="KW-0472">Membrane</keyword>
<proteinExistence type="predicted"/>
<keyword evidence="2" id="KW-0732">Signal</keyword>
<evidence type="ECO:0000256" key="2">
    <source>
        <dbReference type="SAM" id="SignalP"/>
    </source>
</evidence>
<keyword evidence="1" id="KW-0812">Transmembrane</keyword>
<feature type="transmembrane region" description="Helical" evidence="1">
    <location>
        <begin position="195"/>
        <end position="215"/>
    </location>
</feature>
<dbReference type="EMBL" id="JBHLTC010000014">
    <property type="protein sequence ID" value="MFC0624760.1"/>
    <property type="molecule type" value="Genomic_DNA"/>
</dbReference>
<feature type="chain" id="PRO_5046044545" description="TPM domain-containing protein" evidence="2">
    <location>
        <begin position="23"/>
        <end position="408"/>
    </location>
</feature>
<feature type="signal peptide" evidence="2">
    <location>
        <begin position="1"/>
        <end position="22"/>
    </location>
</feature>
<sequence length="408" mass="43983">MRRLFVLVLTLLTLGPVSPAAAAPAVAPEVLDAIAASWRKDPVYVYSSLQIPPAELARIRKAAKSLDLPVYVALLPSPSSPSRYRRELTTLLRGRVGGDGLFLVWHVDGGYWAGYHELVAPRGSQAEERFQDLRSDDKAARDITNDQPAPLIVRRIQQAKAALHGTALPPIPTEDLDIRPGRRGMSAQDMKDRSAYIGMGAGAVLSFFFWLLVFLRWGGTAPQPSPAARRGARNAAEVTEAGLGKQADAMINRAARALRKVEAQISRDKASAEILDRRDDAAPRLEAARALRKETGLEPAAAALVLARQALSGLTEGVVRPPCFFNPTHLAGTSMVVWSDVEVPACKVCGVAVEAGEEPLSLRVPQPAKLFGLGSGEAPYWSMESDNPFVTTGFGALSDDLAERVMNR</sequence>
<dbReference type="RefSeq" id="WP_380046466.1">
    <property type="nucleotide sequence ID" value="NZ_JBHLTC010000014.1"/>
</dbReference>
<evidence type="ECO:0000313" key="3">
    <source>
        <dbReference type="EMBL" id="MFC0624760.1"/>
    </source>
</evidence>
<evidence type="ECO:0008006" key="5">
    <source>
        <dbReference type="Google" id="ProtNLM"/>
    </source>
</evidence>
<reference evidence="3 4" key="1">
    <citation type="submission" date="2024-09" db="EMBL/GenBank/DDBJ databases">
        <authorList>
            <person name="Sun Q."/>
            <person name="Mori K."/>
        </authorList>
    </citation>
    <scope>NUCLEOTIDE SEQUENCE [LARGE SCALE GENOMIC DNA]</scope>
    <source>
        <strain evidence="3 4">CGMCC 1.15906</strain>
    </source>
</reference>
<evidence type="ECO:0000256" key="1">
    <source>
        <dbReference type="SAM" id="Phobius"/>
    </source>
</evidence>
<accession>A0ABV6QJQ5</accession>
<evidence type="ECO:0000313" key="4">
    <source>
        <dbReference type="Proteomes" id="UP001589890"/>
    </source>
</evidence>